<dbReference type="SUPFAM" id="SSF55331">
    <property type="entry name" value="Tautomerase/MIF"/>
    <property type="match status" value="1"/>
</dbReference>
<dbReference type="EMBL" id="CYSR01000011">
    <property type="protein sequence ID" value="CUH99280.1"/>
    <property type="molecule type" value="Genomic_DNA"/>
</dbReference>
<name>A0A0P1H835_9RHOB</name>
<dbReference type="STRING" id="1396826.PHA8399_01396"/>
<dbReference type="Proteomes" id="UP000051326">
    <property type="component" value="Unassembled WGS sequence"/>
</dbReference>
<dbReference type="Pfam" id="PF02962">
    <property type="entry name" value="CHMI"/>
    <property type="match status" value="1"/>
</dbReference>
<dbReference type="EC" id="5.3.3.10" evidence="1"/>
<gene>
    <name evidence="1" type="primary">hpcD</name>
    <name evidence="1" type="ORF">PHA8399_01396</name>
</gene>
<sequence>MPHITLDYSANMEDRTDIAALCRHLRQAAAETGVFPLAGIRVRAFAASHVSIADGDPQHGFIDISIRLRAGRDLDTRKRAAQAVFAAAHSFLEPALQQHSIALSLEMRDIDPELSPKCGTIRDHMRKADP</sequence>
<dbReference type="InterPro" id="IPR014347">
    <property type="entry name" value="Tautomerase/MIF_sf"/>
</dbReference>
<proteinExistence type="predicted"/>
<reference evidence="1 2" key="1">
    <citation type="submission" date="2015-09" db="EMBL/GenBank/DDBJ databases">
        <authorList>
            <consortium name="Swine Surveillance"/>
        </authorList>
    </citation>
    <scope>NUCLEOTIDE SEQUENCE [LARGE SCALE GENOMIC DNA]</scope>
    <source>
        <strain evidence="1 2">CECT 8399</strain>
    </source>
</reference>
<organism evidence="1 2">
    <name type="scientific">Leisingera aquaemixtae</name>
    <dbReference type="NCBI Taxonomy" id="1396826"/>
    <lineage>
        <taxon>Bacteria</taxon>
        <taxon>Pseudomonadati</taxon>
        <taxon>Pseudomonadota</taxon>
        <taxon>Alphaproteobacteria</taxon>
        <taxon>Rhodobacterales</taxon>
        <taxon>Roseobacteraceae</taxon>
        <taxon>Leisingera</taxon>
    </lineage>
</organism>
<dbReference type="AlphaFoldDB" id="A0A0P1H835"/>
<evidence type="ECO:0000313" key="1">
    <source>
        <dbReference type="EMBL" id="CUH99280.1"/>
    </source>
</evidence>
<dbReference type="RefSeq" id="WP_058285433.1">
    <property type="nucleotide sequence ID" value="NZ_CYSR01000011.1"/>
</dbReference>
<dbReference type="InterPro" id="IPR004220">
    <property type="entry name" value="5-COMe_2-OHmuconate_Isoase"/>
</dbReference>
<dbReference type="PANTHER" id="PTHR37950:SF1">
    <property type="entry name" value="4-HYDROXYPHENYLACETATE CATABOLISM PROTEIN"/>
    <property type="match status" value="1"/>
</dbReference>
<accession>A0A0P1H835</accession>
<keyword evidence="1" id="KW-0413">Isomerase</keyword>
<dbReference type="PANTHER" id="PTHR37950">
    <property type="entry name" value="4-HYDROXYPHENYLACETATE CATABOLISM PROTEIN"/>
    <property type="match status" value="1"/>
</dbReference>
<dbReference type="GO" id="GO:0008704">
    <property type="term" value="F:5-carboxymethyl-2-hydroxymuconate delta-isomerase activity"/>
    <property type="evidence" value="ECO:0007669"/>
    <property type="project" value="UniProtKB-EC"/>
</dbReference>
<dbReference type="Gene3D" id="3.30.429.10">
    <property type="entry name" value="Macrophage Migration Inhibitory Factor"/>
    <property type="match status" value="1"/>
</dbReference>
<dbReference type="CDD" id="cd00580">
    <property type="entry name" value="CHMI"/>
    <property type="match status" value="1"/>
</dbReference>
<evidence type="ECO:0000313" key="2">
    <source>
        <dbReference type="Proteomes" id="UP000051326"/>
    </source>
</evidence>
<protein>
    <submittedName>
        <fullName evidence="1">5-carboxymethyl-2-hydroxymuconate Delta-isomerase</fullName>
        <ecNumber evidence="1">5.3.3.10</ecNumber>
    </submittedName>
</protein>